<dbReference type="InterPro" id="IPR000719">
    <property type="entry name" value="Prot_kinase_dom"/>
</dbReference>
<dbReference type="Pfam" id="PF00069">
    <property type="entry name" value="Pkinase"/>
    <property type="match status" value="1"/>
</dbReference>
<dbReference type="OrthoDB" id="5337378at2759"/>
<dbReference type="PROSITE" id="PS50011">
    <property type="entry name" value="PROTEIN_KINASE_DOM"/>
    <property type="match status" value="1"/>
</dbReference>
<dbReference type="GO" id="GO:0005524">
    <property type="term" value="F:ATP binding"/>
    <property type="evidence" value="ECO:0007669"/>
    <property type="project" value="UniProtKB-KW"/>
</dbReference>
<evidence type="ECO:0000256" key="2">
    <source>
        <dbReference type="ARBA" id="ARBA00022741"/>
    </source>
</evidence>
<keyword evidence="4" id="KW-0067">ATP-binding</keyword>
<keyword evidence="2" id="KW-0547">Nucleotide-binding</keyword>
<keyword evidence="3 7" id="KW-0418">Kinase</keyword>
<proteinExistence type="inferred from homology"/>
<keyword evidence="1" id="KW-0808">Transferase</keyword>
<dbReference type="EMBL" id="KQ965739">
    <property type="protein sequence ID" value="KXS19209.1"/>
    <property type="molecule type" value="Genomic_DNA"/>
</dbReference>
<dbReference type="STRING" id="1344416.A0A139AR57"/>
<dbReference type="InterPro" id="IPR008271">
    <property type="entry name" value="Ser/Thr_kinase_AS"/>
</dbReference>
<dbReference type="SUPFAM" id="SSF56112">
    <property type="entry name" value="Protein kinase-like (PK-like)"/>
    <property type="match status" value="1"/>
</dbReference>
<evidence type="ECO:0000313" key="8">
    <source>
        <dbReference type="Proteomes" id="UP000070544"/>
    </source>
</evidence>
<evidence type="ECO:0000259" key="6">
    <source>
        <dbReference type="PROSITE" id="PS50011"/>
    </source>
</evidence>
<evidence type="ECO:0000256" key="4">
    <source>
        <dbReference type="ARBA" id="ARBA00022840"/>
    </source>
</evidence>
<evidence type="ECO:0000256" key="5">
    <source>
        <dbReference type="ARBA" id="ARBA00037982"/>
    </source>
</evidence>
<reference evidence="7 8" key="1">
    <citation type="journal article" date="2015" name="Genome Biol. Evol.">
        <title>Phylogenomic analyses indicate that early fungi evolved digesting cell walls of algal ancestors of land plants.</title>
        <authorList>
            <person name="Chang Y."/>
            <person name="Wang S."/>
            <person name="Sekimoto S."/>
            <person name="Aerts A.L."/>
            <person name="Choi C."/>
            <person name="Clum A."/>
            <person name="LaButti K.M."/>
            <person name="Lindquist E.A."/>
            <person name="Yee Ngan C."/>
            <person name="Ohm R.A."/>
            <person name="Salamov A.A."/>
            <person name="Grigoriev I.V."/>
            <person name="Spatafora J.W."/>
            <person name="Berbee M.L."/>
        </authorList>
    </citation>
    <scope>NUCLEOTIDE SEQUENCE [LARGE SCALE GENOMIC DNA]</scope>
    <source>
        <strain evidence="7 8">JEL478</strain>
    </source>
</reference>
<dbReference type="GO" id="GO:0110031">
    <property type="term" value="P:negative regulation of G2/MI transition of meiotic cell cycle"/>
    <property type="evidence" value="ECO:0007669"/>
    <property type="project" value="TreeGrafter"/>
</dbReference>
<dbReference type="GO" id="GO:0005634">
    <property type="term" value="C:nucleus"/>
    <property type="evidence" value="ECO:0007669"/>
    <property type="project" value="TreeGrafter"/>
</dbReference>
<dbReference type="InterPro" id="IPR011009">
    <property type="entry name" value="Kinase-like_dom_sf"/>
</dbReference>
<dbReference type="InterPro" id="IPR050339">
    <property type="entry name" value="CC_SR_Kinase"/>
</dbReference>
<keyword evidence="8" id="KW-1185">Reference proteome</keyword>
<dbReference type="OMA" id="RRIYSAW"/>
<dbReference type="PANTHER" id="PTHR11042">
    <property type="entry name" value="EUKARYOTIC TRANSLATION INITIATION FACTOR 2-ALPHA KINASE EIF2-ALPHA KINASE -RELATED"/>
    <property type="match status" value="1"/>
</dbReference>
<accession>A0A139AR57</accession>
<evidence type="ECO:0000256" key="1">
    <source>
        <dbReference type="ARBA" id="ARBA00022679"/>
    </source>
</evidence>
<dbReference type="AlphaFoldDB" id="A0A139AR57"/>
<evidence type="ECO:0000313" key="7">
    <source>
        <dbReference type="EMBL" id="KXS19209.1"/>
    </source>
</evidence>
<comment type="similarity">
    <text evidence="5">Belongs to the protein kinase superfamily. Ser/Thr protein kinase family. GCN2 subfamily.</text>
</comment>
<evidence type="ECO:0000256" key="3">
    <source>
        <dbReference type="ARBA" id="ARBA00022777"/>
    </source>
</evidence>
<dbReference type="PROSITE" id="PS00108">
    <property type="entry name" value="PROTEIN_KINASE_ST"/>
    <property type="match status" value="1"/>
</dbReference>
<dbReference type="Proteomes" id="UP000070544">
    <property type="component" value="Unassembled WGS sequence"/>
</dbReference>
<dbReference type="PANTHER" id="PTHR11042:SF190">
    <property type="entry name" value="MITOSIS INHIBITOR PROTEIN KINASE MIK1"/>
    <property type="match status" value="1"/>
</dbReference>
<dbReference type="Gene3D" id="1.10.510.10">
    <property type="entry name" value="Transferase(Phosphotransferase) domain 1"/>
    <property type="match status" value="1"/>
</dbReference>
<gene>
    <name evidence="7" type="ORF">M427DRAFT_95418</name>
</gene>
<protein>
    <submittedName>
        <fullName evidence="7">Kinase-like protein</fullName>
    </submittedName>
</protein>
<dbReference type="SMART" id="SM00220">
    <property type="entry name" value="S_TKc"/>
    <property type="match status" value="1"/>
</dbReference>
<dbReference type="GO" id="GO:0004713">
    <property type="term" value="F:protein tyrosine kinase activity"/>
    <property type="evidence" value="ECO:0007669"/>
    <property type="project" value="TreeGrafter"/>
</dbReference>
<feature type="domain" description="Protein kinase" evidence="6">
    <location>
        <begin position="1"/>
        <end position="176"/>
    </location>
</feature>
<organism evidence="7 8">
    <name type="scientific">Gonapodya prolifera (strain JEL478)</name>
    <name type="common">Monoblepharis prolifera</name>
    <dbReference type="NCBI Taxonomy" id="1344416"/>
    <lineage>
        <taxon>Eukaryota</taxon>
        <taxon>Fungi</taxon>
        <taxon>Fungi incertae sedis</taxon>
        <taxon>Chytridiomycota</taxon>
        <taxon>Chytridiomycota incertae sedis</taxon>
        <taxon>Monoblepharidomycetes</taxon>
        <taxon>Monoblepharidales</taxon>
        <taxon>Gonapodyaceae</taxon>
        <taxon>Gonapodya</taxon>
    </lineage>
</organism>
<dbReference type="GO" id="GO:0005737">
    <property type="term" value="C:cytoplasm"/>
    <property type="evidence" value="ECO:0007669"/>
    <property type="project" value="TreeGrafter"/>
</dbReference>
<sequence length="217" mass="24298">MELCEQGSLQDFLEDFATNAALIDEYRVWQFLADIALALSHVHNLNIIHLDVKPANLLIAKDFRLKLGDFGLATYWPVPLDTEREGDRNYIAPEILLASYGKPADIFSFGLVVLELTANVVLPEFGSDWHRLRSGDLSICDLSRASQPLRDLIRSMLDPDATKRPTADQILAHPLVATLIDNPETDRGEKISMLTETPIPLSVLAFPRKQSVAEMEF</sequence>
<name>A0A139AR57_GONPJ</name>